<name>A0A1Q5WNJ0_PSEFL</name>
<sequence>MTVSRLRGQHENLRYLVEFAEANGWTVSRTHGGHIKFTKAGLGSIYTSSTSSDHRSGLNAKARLRRADRTQPQRTQEAI</sequence>
<protein>
    <submittedName>
        <fullName evidence="2">Uncharacterized protein</fullName>
    </submittedName>
</protein>
<accession>A0A1Q5WNJ0</accession>
<dbReference type="AlphaFoldDB" id="A0A1Q5WNJ0"/>
<organism evidence="2 3">
    <name type="scientific">Pseudomonas fluorescens</name>
    <dbReference type="NCBI Taxonomy" id="294"/>
    <lineage>
        <taxon>Bacteria</taxon>
        <taxon>Pseudomonadati</taxon>
        <taxon>Pseudomonadota</taxon>
        <taxon>Gammaproteobacteria</taxon>
        <taxon>Pseudomonadales</taxon>
        <taxon>Pseudomonadaceae</taxon>
        <taxon>Pseudomonas</taxon>
    </lineage>
</organism>
<dbReference type="EMBL" id="PVUH01000027">
    <property type="protein sequence ID" value="PRW84962.1"/>
    <property type="molecule type" value="Genomic_DNA"/>
</dbReference>
<gene>
    <name evidence="2" type="ORF">C7A10_28165</name>
</gene>
<feature type="region of interest" description="Disordered" evidence="1">
    <location>
        <begin position="48"/>
        <end position="79"/>
    </location>
</feature>
<proteinExistence type="predicted"/>
<reference evidence="2 3" key="1">
    <citation type="submission" date="2018-03" db="EMBL/GenBank/DDBJ databases">
        <title>Blue discolouration in mozzarella cheese caused by Pseudomonas fluorescens.</title>
        <authorList>
            <person name="Chiesa F."/>
            <person name="Dalmasso A."/>
            <person name="Lomonaco S."/>
        </authorList>
    </citation>
    <scope>NUCLEOTIDE SEQUENCE [LARGE SCALE GENOMIC DNA]</scope>
    <source>
        <strain evidence="2 3">11293</strain>
    </source>
</reference>
<evidence type="ECO:0000313" key="3">
    <source>
        <dbReference type="Proteomes" id="UP000239731"/>
    </source>
</evidence>
<dbReference type="Proteomes" id="UP000239731">
    <property type="component" value="Unassembled WGS sequence"/>
</dbReference>
<evidence type="ECO:0000256" key="1">
    <source>
        <dbReference type="SAM" id="MobiDB-lite"/>
    </source>
</evidence>
<comment type="caution">
    <text evidence="2">The sequence shown here is derived from an EMBL/GenBank/DDBJ whole genome shotgun (WGS) entry which is preliminary data.</text>
</comment>
<evidence type="ECO:0000313" key="2">
    <source>
        <dbReference type="EMBL" id="PRW84962.1"/>
    </source>
</evidence>